<dbReference type="OrthoDB" id="10615235at2759"/>
<comment type="caution">
    <text evidence="2">The sequence shown here is derived from an EMBL/GenBank/DDBJ whole genome shotgun (WGS) entry which is preliminary data.</text>
</comment>
<accession>A0A0A2IZI3</accession>
<dbReference type="AlphaFoldDB" id="A0A0A2IZI3"/>
<feature type="region of interest" description="Disordered" evidence="1">
    <location>
        <begin position="53"/>
        <end position="76"/>
    </location>
</feature>
<dbReference type="VEuPathDB" id="FungiDB:PEXP_073360"/>
<dbReference type="RefSeq" id="XP_016597513.1">
    <property type="nucleotide sequence ID" value="XM_016740341.1"/>
</dbReference>
<dbReference type="HOGENOM" id="CLU_1619592_0_0_1"/>
<evidence type="ECO:0000256" key="1">
    <source>
        <dbReference type="SAM" id="MobiDB-lite"/>
    </source>
</evidence>
<name>A0A0A2IZI3_PENEN</name>
<evidence type="ECO:0000313" key="2">
    <source>
        <dbReference type="EMBL" id="KGO55362.1"/>
    </source>
</evidence>
<dbReference type="GeneID" id="27675760"/>
<gene>
    <name evidence="2" type="ORF">PEX2_030660</name>
</gene>
<dbReference type="Proteomes" id="UP000030143">
    <property type="component" value="Unassembled WGS sequence"/>
</dbReference>
<reference evidence="2 3" key="1">
    <citation type="journal article" date="2015" name="Mol. Plant Microbe Interact.">
        <title>Genome, transcriptome, and functional analyses of Penicillium expansum provide new insights into secondary metabolism and pathogenicity.</title>
        <authorList>
            <person name="Ballester A.R."/>
            <person name="Marcet-Houben M."/>
            <person name="Levin E."/>
            <person name="Sela N."/>
            <person name="Selma-Lazaro C."/>
            <person name="Carmona L."/>
            <person name="Wisniewski M."/>
            <person name="Droby S."/>
            <person name="Gonzalez-Candelas L."/>
            <person name="Gabaldon T."/>
        </authorList>
    </citation>
    <scope>NUCLEOTIDE SEQUENCE [LARGE SCALE GENOMIC DNA]</scope>
    <source>
        <strain evidence="2 3">MD-8</strain>
    </source>
</reference>
<keyword evidence="3" id="KW-1185">Reference proteome</keyword>
<dbReference type="EMBL" id="JQFZ01000195">
    <property type="protein sequence ID" value="KGO55362.1"/>
    <property type="molecule type" value="Genomic_DNA"/>
</dbReference>
<sequence length="164" mass="18440">MIRCNHQGSNYIQERPAEVSWTNPLPRCALFYSQDPLVVNIYRIFEIQHTGIQQNSQSPPSWPEKIPQRQNKPKHRDIVIKKSKCAPDSVTAPRPSQTTPPIRSTTLDFTLQHTYSCACLSCPLRTKYMHTAPAKTQAQQALSTSTLALVDSLSSPLRPTITKA</sequence>
<protein>
    <submittedName>
        <fullName evidence="2">Uncharacterized protein</fullName>
    </submittedName>
</protein>
<evidence type="ECO:0000313" key="3">
    <source>
        <dbReference type="Proteomes" id="UP000030143"/>
    </source>
</evidence>
<organism evidence="2 3">
    <name type="scientific">Penicillium expansum</name>
    <name type="common">Blue mold rot fungus</name>
    <dbReference type="NCBI Taxonomy" id="27334"/>
    <lineage>
        <taxon>Eukaryota</taxon>
        <taxon>Fungi</taxon>
        <taxon>Dikarya</taxon>
        <taxon>Ascomycota</taxon>
        <taxon>Pezizomycotina</taxon>
        <taxon>Eurotiomycetes</taxon>
        <taxon>Eurotiomycetidae</taxon>
        <taxon>Eurotiales</taxon>
        <taxon>Aspergillaceae</taxon>
        <taxon>Penicillium</taxon>
    </lineage>
</organism>
<proteinExistence type="predicted"/>